<name>A0ABP1AVV5_9BRYO</name>
<dbReference type="EMBL" id="OZ023717">
    <property type="protein sequence ID" value="CAK9866611.1"/>
    <property type="molecule type" value="Genomic_DNA"/>
</dbReference>
<keyword evidence="2" id="KW-1185">Reference proteome</keyword>
<sequence>MPSAVKALGVRCSHAAESLAIACLEDWRCYCNCMLRGSEMLLHGHVKAWLAIAHFEQICDEGWRRGIPFHIIKSVTFLDRQQLVAMHVESVRARDGNSLILLRQTTKNNYGDLHQAHNLSPSKSHHKYDQIIHIAERLLV</sequence>
<reference evidence="1" key="1">
    <citation type="submission" date="2024-03" db="EMBL/GenBank/DDBJ databases">
        <authorList>
            <consortium name="ELIXIR-Norway"/>
            <consortium name="Elixir Norway"/>
        </authorList>
    </citation>
    <scope>NUCLEOTIDE SEQUENCE</scope>
</reference>
<evidence type="ECO:0000313" key="1">
    <source>
        <dbReference type="EMBL" id="CAK9866611.1"/>
    </source>
</evidence>
<proteinExistence type="predicted"/>
<organism evidence="1 2">
    <name type="scientific">Sphagnum jensenii</name>
    <dbReference type="NCBI Taxonomy" id="128206"/>
    <lineage>
        <taxon>Eukaryota</taxon>
        <taxon>Viridiplantae</taxon>
        <taxon>Streptophyta</taxon>
        <taxon>Embryophyta</taxon>
        <taxon>Bryophyta</taxon>
        <taxon>Sphagnophytina</taxon>
        <taxon>Sphagnopsida</taxon>
        <taxon>Sphagnales</taxon>
        <taxon>Sphagnaceae</taxon>
        <taxon>Sphagnum</taxon>
    </lineage>
</organism>
<protein>
    <submittedName>
        <fullName evidence="1">Uncharacterized protein</fullName>
    </submittedName>
</protein>
<evidence type="ECO:0000313" key="2">
    <source>
        <dbReference type="Proteomes" id="UP001497522"/>
    </source>
</evidence>
<gene>
    <name evidence="1" type="ORF">CSSPJE1EN2_LOCUS9606</name>
</gene>
<accession>A0ABP1AVV5</accession>
<dbReference type="Proteomes" id="UP001497522">
    <property type="component" value="Chromosome 16"/>
</dbReference>